<dbReference type="Gene3D" id="3.80.10.10">
    <property type="entry name" value="Ribonuclease Inhibitor"/>
    <property type="match status" value="4"/>
</dbReference>
<protein>
    <recommendedName>
        <fullName evidence="12">Leucine-rich repeat-containing N-terminal plant-type domain-containing protein</fullName>
    </recommendedName>
</protein>
<dbReference type="Pfam" id="PF00560">
    <property type="entry name" value="LRR_1"/>
    <property type="match status" value="3"/>
</dbReference>
<evidence type="ECO:0000256" key="3">
    <source>
        <dbReference type="ARBA" id="ARBA00022475"/>
    </source>
</evidence>
<dbReference type="InterPro" id="IPR001611">
    <property type="entry name" value="Leu-rich_rpt"/>
</dbReference>
<gene>
    <name evidence="13" type="ORF">ES288_A09G213800v1</name>
</gene>
<evidence type="ECO:0000256" key="2">
    <source>
        <dbReference type="ARBA" id="ARBA00009592"/>
    </source>
</evidence>
<keyword evidence="8" id="KW-1133">Transmembrane helix</keyword>
<evidence type="ECO:0000259" key="12">
    <source>
        <dbReference type="Pfam" id="PF08263"/>
    </source>
</evidence>
<dbReference type="FunFam" id="3.80.10.10:FF:000095">
    <property type="entry name" value="LRR receptor-like serine/threonine-protein kinase GSO1"/>
    <property type="match status" value="1"/>
</dbReference>
<evidence type="ECO:0000313" key="13">
    <source>
        <dbReference type="EMBL" id="TYH03366.1"/>
    </source>
</evidence>
<dbReference type="InterPro" id="IPR046956">
    <property type="entry name" value="RLP23-like"/>
</dbReference>
<keyword evidence="14" id="KW-1185">Reference proteome</keyword>
<dbReference type="Pfam" id="PF08263">
    <property type="entry name" value="LRRNT_2"/>
    <property type="match status" value="1"/>
</dbReference>
<comment type="similarity">
    <text evidence="2">Belongs to the RLP family.</text>
</comment>
<keyword evidence="5" id="KW-0812">Transmembrane</keyword>
<dbReference type="GO" id="GO:0005886">
    <property type="term" value="C:plasma membrane"/>
    <property type="evidence" value="ECO:0007669"/>
    <property type="project" value="UniProtKB-SubCell"/>
</dbReference>
<keyword evidence="9" id="KW-0472">Membrane</keyword>
<feature type="non-terminal residue" evidence="13">
    <location>
        <position position="1"/>
    </location>
</feature>
<proteinExistence type="inferred from homology"/>
<dbReference type="Pfam" id="PF13516">
    <property type="entry name" value="LRR_6"/>
    <property type="match status" value="1"/>
</dbReference>
<keyword evidence="4" id="KW-0433">Leucine-rich repeat</keyword>
<evidence type="ECO:0000313" key="14">
    <source>
        <dbReference type="Proteomes" id="UP000323506"/>
    </source>
</evidence>
<sequence length="733" mass="82565">KVRETLLKLKQSFKDPYHRLSSWKGNNCCIWRGISCDETNGHVVKLNLRAPWASLLREERKSLVASVLNSCLLQFTYLEHLDLSGNNFQYSPIPQIFGSMKQLRYLNISNSRFNDQGSPWALTVHNVQWISNLSSLQHLGMAGICLGETPSLFQIQNMTSLRFLDLSFNLFITSSIHNSFGNFKNILHLNIVANAFSGIEKGLLLMFGNMCYLRSLDISYNQLPGEQIGKYRNLSGCFGHDLEALNLDYARISGYVPNWLGMLGNLKHVHLSHNQLNGTVPESLGQLSNLETLDLSYDSLEAAICEVHFASLSKLKTLSIGSTGLTIKIKSDWIPPFQLEYIEMESCKFGTQIPQWLQTQSKATTLLLSNASIWGTLPKWMKDMNLNELDLSHNQIKVTLPRFPSNLKLIDLSGNSISGGSIPNSLCHIKTMVVVELSNNNLAGNIPDCWRHHQDIEVVDQSSNNLSGVAPTPWGISLSLALKNCTSLRFLDVGENALSGNVPKWIGDTFGYLRILRLWGNKFNGSIPWQLCQLSTDLRSWILLKTIYKEGYLTVYLESYKTMLWWEKEHLNEVIKGRYLEYTKTLQFLVSRDLSMNNLEGVIPEELTHLTSLTALNLSQNQLSGKIPGKIGELESLESLDLFVNQLSGMILSSITKLSALSLSYSNFSGKIPKGNQLQTLDDPSIYAVVGVLIFNQSWRHAYLRLVDRCKDGQLLLVVIKMASFRNKMCILD</sequence>
<organism evidence="13 14">
    <name type="scientific">Gossypium darwinii</name>
    <name type="common">Darwin's cotton</name>
    <name type="synonym">Gossypium barbadense var. darwinii</name>
    <dbReference type="NCBI Taxonomy" id="34276"/>
    <lineage>
        <taxon>Eukaryota</taxon>
        <taxon>Viridiplantae</taxon>
        <taxon>Streptophyta</taxon>
        <taxon>Embryophyta</taxon>
        <taxon>Tracheophyta</taxon>
        <taxon>Spermatophyta</taxon>
        <taxon>Magnoliopsida</taxon>
        <taxon>eudicotyledons</taxon>
        <taxon>Gunneridae</taxon>
        <taxon>Pentapetalae</taxon>
        <taxon>rosids</taxon>
        <taxon>malvids</taxon>
        <taxon>Malvales</taxon>
        <taxon>Malvaceae</taxon>
        <taxon>Malvoideae</taxon>
        <taxon>Gossypium</taxon>
    </lineage>
</organism>
<dbReference type="EMBL" id="CM017696">
    <property type="protein sequence ID" value="TYH03366.1"/>
    <property type="molecule type" value="Genomic_DNA"/>
</dbReference>
<dbReference type="SMART" id="SM00369">
    <property type="entry name" value="LRR_TYP"/>
    <property type="match status" value="4"/>
</dbReference>
<keyword evidence="6" id="KW-0732">Signal</keyword>
<evidence type="ECO:0000256" key="7">
    <source>
        <dbReference type="ARBA" id="ARBA00022737"/>
    </source>
</evidence>
<dbReference type="InterPro" id="IPR032675">
    <property type="entry name" value="LRR_dom_sf"/>
</dbReference>
<dbReference type="PANTHER" id="PTHR48063">
    <property type="entry name" value="LRR RECEPTOR-LIKE KINASE"/>
    <property type="match status" value="1"/>
</dbReference>
<reference evidence="13 14" key="1">
    <citation type="submission" date="2019-06" db="EMBL/GenBank/DDBJ databases">
        <title>WGS assembly of Gossypium darwinii.</title>
        <authorList>
            <person name="Chen Z.J."/>
            <person name="Sreedasyam A."/>
            <person name="Ando A."/>
            <person name="Song Q."/>
            <person name="De L."/>
            <person name="Hulse-Kemp A."/>
            <person name="Ding M."/>
            <person name="Ye W."/>
            <person name="Kirkbride R."/>
            <person name="Jenkins J."/>
            <person name="Plott C."/>
            <person name="Lovell J."/>
            <person name="Lin Y.-M."/>
            <person name="Vaughn R."/>
            <person name="Liu B."/>
            <person name="Li W."/>
            <person name="Simpson S."/>
            <person name="Scheffler B."/>
            <person name="Saski C."/>
            <person name="Grover C."/>
            <person name="Hu G."/>
            <person name="Conover J."/>
            <person name="Carlson J."/>
            <person name="Shu S."/>
            <person name="Boston L."/>
            <person name="Williams M."/>
            <person name="Peterson D."/>
            <person name="Mcgee K."/>
            <person name="Jones D."/>
            <person name="Wendel J."/>
            <person name="Stelly D."/>
            <person name="Grimwood J."/>
            <person name="Schmutz J."/>
        </authorList>
    </citation>
    <scope>NUCLEOTIDE SEQUENCE [LARGE SCALE GENOMIC DNA]</scope>
    <source>
        <strain evidence="13">1808015.09</strain>
    </source>
</reference>
<feature type="domain" description="Leucine-rich repeat-containing N-terminal plant-type" evidence="12">
    <location>
        <begin position="4"/>
        <end position="37"/>
    </location>
</feature>
<evidence type="ECO:0000256" key="6">
    <source>
        <dbReference type="ARBA" id="ARBA00022729"/>
    </source>
</evidence>
<evidence type="ECO:0000256" key="8">
    <source>
        <dbReference type="ARBA" id="ARBA00022989"/>
    </source>
</evidence>
<keyword evidence="11" id="KW-0325">Glycoprotein</keyword>
<evidence type="ECO:0000256" key="5">
    <source>
        <dbReference type="ARBA" id="ARBA00022692"/>
    </source>
</evidence>
<keyword evidence="7" id="KW-0677">Repeat</keyword>
<dbReference type="PANTHER" id="PTHR48063:SF112">
    <property type="entry name" value="RECEPTOR LIKE PROTEIN 30-LIKE"/>
    <property type="match status" value="1"/>
</dbReference>
<dbReference type="AlphaFoldDB" id="A0A5D2FDP2"/>
<evidence type="ECO:0000256" key="9">
    <source>
        <dbReference type="ARBA" id="ARBA00023136"/>
    </source>
</evidence>
<keyword evidence="3" id="KW-1003">Cell membrane</keyword>
<evidence type="ECO:0000256" key="11">
    <source>
        <dbReference type="ARBA" id="ARBA00023180"/>
    </source>
</evidence>
<evidence type="ECO:0000256" key="4">
    <source>
        <dbReference type="ARBA" id="ARBA00022614"/>
    </source>
</evidence>
<dbReference type="Proteomes" id="UP000323506">
    <property type="component" value="Chromosome A09"/>
</dbReference>
<dbReference type="InterPro" id="IPR013210">
    <property type="entry name" value="LRR_N_plant-typ"/>
</dbReference>
<comment type="subcellular location">
    <subcellularLocation>
        <location evidence="1">Cell membrane</location>
        <topology evidence="1">Single-pass type I membrane protein</topology>
    </subcellularLocation>
</comment>
<dbReference type="Pfam" id="PF13855">
    <property type="entry name" value="LRR_8"/>
    <property type="match status" value="2"/>
</dbReference>
<dbReference type="SUPFAM" id="SSF52058">
    <property type="entry name" value="L domain-like"/>
    <property type="match status" value="2"/>
</dbReference>
<dbReference type="InterPro" id="IPR003591">
    <property type="entry name" value="Leu-rich_rpt_typical-subtyp"/>
</dbReference>
<accession>A0A5D2FDP2</accession>
<keyword evidence="10" id="KW-0675">Receptor</keyword>
<name>A0A5D2FDP2_GOSDA</name>
<evidence type="ECO:0000256" key="10">
    <source>
        <dbReference type="ARBA" id="ARBA00023170"/>
    </source>
</evidence>
<dbReference type="PROSITE" id="PS51450">
    <property type="entry name" value="LRR"/>
    <property type="match status" value="1"/>
</dbReference>
<evidence type="ECO:0000256" key="1">
    <source>
        <dbReference type="ARBA" id="ARBA00004251"/>
    </source>
</evidence>